<gene>
    <name evidence="1" type="primary">pilP</name>
    <name evidence="1" type="ORF">GCM10007160_25950</name>
</gene>
<proteinExistence type="predicted"/>
<dbReference type="PIRSF" id="PIRSF016481">
    <property type="entry name" value="Pilus_assembly_PilP"/>
    <property type="match status" value="1"/>
</dbReference>
<keyword evidence="2" id="KW-1185">Reference proteome</keyword>
<dbReference type="Proteomes" id="UP000653056">
    <property type="component" value="Unassembled WGS sequence"/>
</dbReference>
<accession>A0ABQ2YZM0</accession>
<dbReference type="PROSITE" id="PS51257">
    <property type="entry name" value="PROKAR_LIPOPROTEIN"/>
    <property type="match status" value="1"/>
</dbReference>
<dbReference type="RefSeq" id="WP_189469877.1">
    <property type="nucleotide sequence ID" value="NZ_BMXS01000013.1"/>
</dbReference>
<organism evidence="1 2">
    <name type="scientific">Litchfieldella qijiaojingensis</name>
    <dbReference type="NCBI Taxonomy" id="980347"/>
    <lineage>
        <taxon>Bacteria</taxon>
        <taxon>Pseudomonadati</taxon>
        <taxon>Pseudomonadota</taxon>
        <taxon>Gammaproteobacteria</taxon>
        <taxon>Oceanospirillales</taxon>
        <taxon>Halomonadaceae</taxon>
        <taxon>Litchfieldella</taxon>
    </lineage>
</organism>
<sequence length="178" mass="19386">MMSRWILVLAMVVLLVACVDPELERLDRELATLRVDPREVDLPALPELPSSADATYDHADTRSPFLARQPDAEEALAGSSELAPNLSRPKEPLEAYVLESLELVGTLVVGGRHSALVRAPDGQVHRLATGSYLGTDFGRIVDIDGDSVLLIEVIATGQGGWVERSRYLTLDGESSRRN</sequence>
<dbReference type="Pfam" id="PF04351">
    <property type="entry name" value="PilP"/>
    <property type="match status" value="1"/>
</dbReference>
<comment type="caution">
    <text evidence="1">The sequence shown here is derived from an EMBL/GenBank/DDBJ whole genome shotgun (WGS) entry which is preliminary data.</text>
</comment>
<name>A0ABQ2YZM0_9GAMM</name>
<evidence type="ECO:0000313" key="1">
    <source>
        <dbReference type="EMBL" id="GGX97272.1"/>
    </source>
</evidence>
<dbReference type="Gene3D" id="2.30.30.830">
    <property type="match status" value="1"/>
</dbReference>
<dbReference type="InterPro" id="IPR007446">
    <property type="entry name" value="PilP"/>
</dbReference>
<evidence type="ECO:0000313" key="2">
    <source>
        <dbReference type="Proteomes" id="UP000653056"/>
    </source>
</evidence>
<dbReference type="EMBL" id="BMXS01000013">
    <property type="protein sequence ID" value="GGX97272.1"/>
    <property type="molecule type" value="Genomic_DNA"/>
</dbReference>
<protein>
    <submittedName>
        <fullName evidence="1">Fimbrial protein</fullName>
    </submittedName>
</protein>
<reference evidence="2" key="1">
    <citation type="journal article" date="2019" name="Int. J. Syst. Evol. Microbiol.">
        <title>The Global Catalogue of Microorganisms (GCM) 10K type strain sequencing project: providing services to taxonomists for standard genome sequencing and annotation.</title>
        <authorList>
            <consortium name="The Broad Institute Genomics Platform"/>
            <consortium name="The Broad Institute Genome Sequencing Center for Infectious Disease"/>
            <person name="Wu L."/>
            <person name="Ma J."/>
        </authorList>
    </citation>
    <scope>NUCLEOTIDE SEQUENCE [LARGE SCALE GENOMIC DNA]</scope>
    <source>
        <strain evidence="2">KCTC 22228</strain>
    </source>
</reference>